<evidence type="ECO:0000256" key="1">
    <source>
        <dbReference type="SAM" id="MobiDB-lite"/>
    </source>
</evidence>
<gene>
    <name evidence="3" type="ORF">C2E20_8141</name>
</gene>
<organism evidence="3 4">
    <name type="scientific">Micractinium conductrix</name>
    <dbReference type="NCBI Taxonomy" id="554055"/>
    <lineage>
        <taxon>Eukaryota</taxon>
        <taxon>Viridiplantae</taxon>
        <taxon>Chlorophyta</taxon>
        <taxon>core chlorophytes</taxon>
        <taxon>Trebouxiophyceae</taxon>
        <taxon>Chlorellales</taxon>
        <taxon>Chlorellaceae</taxon>
        <taxon>Chlorella clade</taxon>
        <taxon>Micractinium</taxon>
    </lineage>
</organism>
<dbReference type="Pfam" id="PF04366">
    <property type="entry name" value="Ysc84"/>
    <property type="match status" value="1"/>
</dbReference>
<dbReference type="Proteomes" id="UP000239649">
    <property type="component" value="Unassembled WGS sequence"/>
</dbReference>
<evidence type="ECO:0000313" key="3">
    <source>
        <dbReference type="EMBL" id="PSC68246.1"/>
    </source>
</evidence>
<evidence type="ECO:0000313" key="4">
    <source>
        <dbReference type="Proteomes" id="UP000239649"/>
    </source>
</evidence>
<feature type="compositionally biased region" description="Polar residues" evidence="1">
    <location>
        <begin position="99"/>
        <end position="108"/>
    </location>
</feature>
<proteinExistence type="predicted"/>
<feature type="compositionally biased region" description="Low complexity" evidence="1">
    <location>
        <begin position="78"/>
        <end position="87"/>
    </location>
</feature>
<sequence>MVDLSIRAGSFRVDKKINQAVYGQGVTPDDVLSLRVAPPPEFEPVLDLVEECSRQGRMAMHHGGGSAVRLAAAGGMGSSVSSPQLSALGGGVGSGAASPQLSARSSVSRDVVMGRVQASTQEEHGQAG</sequence>
<dbReference type="OrthoDB" id="443981at2759"/>
<evidence type="ECO:0000259" key="2">
    <source>
        <dbReference type="Pfam" id="PF04366"/>
    </source>
</evidence>
<name>A0A2P6V2C4_9CHLO</name>
<dbReference type="GO" id="GO:0016740">
    <property type="term" value="F:transferase activity"/>
    <property type="evidence" value="ECO:0007669"/>
    <property type="project" value="UniProtKB-KW"/>
</dbReference>
<reference evidence="3 4" key="1">
    <citation type="journal article" date="2018" name="Plant J.">
        <title>Genome sequences of Chlorella sorokiniana UTEX 1602 and Micractinium conductrix SAG 241.80: implications to maltose excretion by a green alga.</title>
        <authorList>
            <person name="Arriola M.B."/>
            <person name="Velmurugan N."/>
            <person name="Zhang Y."/>
            <person name="Plunkett M.H."/>
            <person name="Hondzo H."/>
            <person name="Barney B.M."/>
        </authorList>
    </citation>
    <scope>NUCLEOTIDE SEQUENCE [LARGE SCALE GENOMIC DNA]</scope>
    <source>
        <strain evidence="3 4">SAG 241.80</strain>
    </source>
</reference>
<dbReference type="AlphaFoldDB" id="A0A2P6V2C4"/>
<protein>
    <submittedName>
        <fullName evidence="3">Gamma-glutamyltransferase 5</fullName>
    </submittedName>
</protein>
<accession>A0A2P6V2C4</accession>
<comment type="caution">
    <text evidence="3">The sequence shown here is derived from an EMBL/GenBank/DDBJ whole genome shotgun (WGS) entry which is preliminary data.</text>
</comment>
<dbReference type="InterPro" id="IPR007461">
    <property type="entry name" value="Ysc84_actin-binding"/>
</dbReference>
<dbReference type="EMBL" id="LHPF02000039">
    <property type="protein sequence ID" value="PSC68246.1"/>
    <property type="molecule type" value="Genomic_DNA"/>
</dbReference>
<feature type="domain" description="Ysc84 actin-binding" evidence="2">
    <location>
        <begin position="2"/>
        <end position="51"/>
    </location>
</feature>
<feature type="region of interest" description="Disordered" evidence="1">
    <location>
        <begin position="74"/>
        <end position="128"/>
    </location>
</feature>
<keyword evidence="4" id="KW-1185">Reference proteome</keyword>